<dbReference type="Pfam" id="PF13812">
    <property type="entry name" value="PPR_3"/>
    <property type="match status" value="1"/>
</dbReference>
<comment type="similarity">
    <text evidence="1">Belongs to the PPR family. P subfamily.</text>
</comment>
<dbReference type="PANTHER" id="PTHR46128:SF358">
    <property type="entry name" value="TETRATRICOPEPTIDE REPEAT (TPR)-LIKE SUPERFAMILY PROTEIN"/>
    <property type="match status" value="1"/>
</dbReference>
<dbReference type="Pfam" id="PF13041">
    <property type="entry name" value="PPR_2"/>
    <property type="match status" value="2"/>
</dbReference>
<evidence type="ECO:0000256" key="1">
    <source>
        <dbReference type="ARBA" id="ARBA00007626"/>
    </source>
</evidence>
<organism evidence="4 5">
    <name type="scientific">Hevea brasiliensis</name>
    <name type="common">Para rubber tree</name>
    <name type="synonym">Siphonia brasiliensis</name>
    <dbReference type="NCBI Taxonomy" id="3981"/>
    <lineage>
        <taxon>Eukaryota</taxon>
        <taxon>Viridiplantae</taxon>
        <taxon>Streptophyta</taxon>
        <taxon>Embryophyta</taxon>
        <taxon>Tracheophyta</taxon>
        <taxon>Spermatophyta</taxon>
        <taxon>Magnoliopsida</taxon>
        <taxon>eudicotyledons</taxon>
        <taxon>Gunneridae</taxon>
        <taxon>Pentapetalae</taxon>
        <taxon>rosids</taxon>
        <taxon>fabids</taxon>
        <taxon>Malpighiales</taxon>
        <taxon>Euphorbiaceae</taxon>
        <taxon>Crotonoideae</taxon>
        <taxon>Micrandreae</taxon>
        <taxon>Hevea</taxon>
    </lineage>
</organism>
<dbReference type="PANTHER" id="PTHR46128">
    <property type="entry name" value="MITOCHONDRIAL GROUP I INTRON SPLICING FACTOR CCM1"/>
    <property type="match status" value="1"/>
</dbReference>
<proteinExistence type="inferred from homology"/>
<comment type="caution">
    <text evidence="4">The sequence shown here is derived from an EMBL/GenBank/DDBJ whole genome shotgun (WGS) entry which is preliminary data.</text>
</comment>
<keyword evidence="2" id="KW-0677">Repeat</keyword>
<gene>
    <name evidence="4" type="ORF">GH714_023515</name>
</gene>
<evidence type="ECO:0008006" key="6">
    <source>
        <dbReference type="Google" id="ProtNLM"/>
    </source>
</evidence>
<feature type="repeat" description="PPR" evidence="3">
    <location>
        <begin position="44"/>
        <end position="78"/>
    </location>
</feature>
<dbReference type="Pfam" id="PF01535">
    <property type="entry name" value="PPR"/>
    <property type="match status" value="1"/>
</dbReference>
<evidence type="ECO:0000313" key="4">
    <source>
        <dbReference type="EMBL" id="KAF2298415.1"/>
    </source>
</evidence>
<feature type="repeat" description="PPR" evidence="3">
    <location>
        <begin position="110"/>
        <end position="144"/>
    </location>
</feature>
<dbReference type="InterPro" id="IPR011990">
    <property type="entry name" value="TPR-like_helical_dom_sf"/>
</dbReference>
<dbReference type="NCBIfam" id="TIGR00756">
    <property type="entry name" value="PPR"/>
    <property type="match status" value="5"/>
</dbReference>
<dbReference type="Proteomes" id="UP000467840">
    <property type="component" value="Chromosome 1"/>
</dbReference>
<dbReference type="Pfam" id="PF12854">
    <property type="entry name" value="PPR_1"/>
    <property type="match status" value="1"/>
</dbReference>
<evidence type="ECO:0000313" key="5">
    <source>
        <dbReference type="Proteomes" id="UP000467840"/>
    </source>
</evidence>
<evidence type="ECO:0000256" key="2">
    <source>
        <dbReference type="ARBA" id="ARBA00022737"/>
    </source>
</evidence>
<feature type="repeat" description="PPR" evidence="3">
    <location>
        <begin position="188"/>
        <end position="222"/>
    </location>
</feature>
<protein>
    <recommendedName>
        <fullName evidence="6">Pentacotripeptide-repeat region of PRORP domain-containing protein</fullName>
    </recommendedName>
</protein>
<accession>A0A6A6LD80</accession>
<dbReference type="EMBL" id="JAAGAX010000011">
    <property type="protein sequence ID" value="KAF2298415.1"/>
    <property type="molecule type" value="Genomic_DNA"/>
</dbReference>
<dbReference type="PROSITE" id="PS51375">
    <property type="entry name" value="PPR"/>
    <property type="match status" value="4"/>
</dbReference>
<feature type="repeat" description="PPR" evidence="3">
    <location>
        <begin position="9"/>
        <end position="43"/>
    </location>
</feature>
<dbReference type="Gene3D" id="1.25.40.10">
    <property type="entry name" value="Tetratricopeptide repeat domain"/>
    <property type="match status" value="3"/>
</dbReference>
<reference evidence="4 5" key="1">
    <citation type="journal article" date="2020" name="Mol. Plant">
        <title>The Chromosome-Based Rubber Tree Genome Provides New Insights into Spurge Genome Evolution and Rubber Biosynthesis.</title>
        <authorList>
            <person name="Liu J."/>
            <person name="Shi C."/>
            <person name="Shi C.C."/>
            <person name="Li W."/>
            <person name="Zhang Q.J."/>
            <person name="Zhang Y."/>
            <person name="Li K."/>
            <person name="Lu H.F."/>
            <person name="Shi C."/>
            <person name="Zhu S.T."/>
            <person name="Xiao Z.Y."/>
            <person name="Nan H."/>
            <person name="Yue Y."/>
            <person name="Zhu X.G."/>
            <person name="Wu Y."/>
            <person name="Hong X.N."/>
            <person name="Fan G.Y."/>
            <person name="Tong Y."/>
            <person name="Zhang D."/>
            <person name="Mao C.L."/>
            <person name="Liu Y.L."/>
            <person name="Hao S.J."/>
            <person name="Liu W.Q."/>
            <person name="Lv M.Q."/>
            <person name="Zhang H.B."/>
            <person name="Liu Y."/>
            <person name="Hu-Tang G.R."/>
            <person name="Wang J.P."/>
            <person name="Wang J.H."/>
            <person name="Sun Y.H."/>
            <person name="Ni S.B."/>
            <person name="Chen W.B."/>
            <person name="Zhang X.C."/>
            <person name="Jiao Y.N."/>
            <person name="Eichler E.E."/>
            <person name="Li G.H."/>
            <person name="Liu X."/>
            <person name="Gao L.Z."/>
        </authorList>
    </citation>
    <scope>NUCLEOTIDE SEQUENCE [LARGE SCALE GENOMIC DNA]</scope>
    <source>
        <strain evidence="5">cv. GT1</strain>
        <tissue evidence="4">Leaf</tissue>
    </source>
</reference>
<dbReference type="InterPro" id="IPR002885">
    <property type="entry name" value="PPR_rpt"/>
</dbReference>
<name>A0A6A6LD80_HEVBR</name>
<evidence type="ECO:0000256" key="3">
    <source>
        <dbReference type="PROSITE-ProRule" id="PRU00708"/>
    </source>
</evidence>
<dbReference type="InterPro" id="IPR050872">
    <property type="entry name" value="PPR_P_subfamily"/>
</dbReference>
<dbReference type="AlphaFoldDB" id="A0A6A6LD80"/>
<keyword evidence="5" id="KW-1185">Reference proteome</keyword>
<sequence>MVAGGYQPDVHTYNVIVNALCKCGKTNVAIELLKGMVERGCEPDVVTYNAIVDALCKDKLVIEALDLFSQMRNKCISPNVVTYNCLIQGRTGFKSSRNNENNDPTRVKPDVFTYSSLMDGFCLCNQMDEATKLFDHMGNLDEALTLFKAMEKSRLKVNCVSYNILINGLLDEAYKVFRGMEECGCLPNGCCYNVIIQGFLRHKDIPEATLLIDEMVDKGFFADATTFELVIDLLRNDDLILTKLRNRSKCSKGANFK</sequence>